<evidence type="ECO:0000313" key="16">
    <source>
        <dbReference type="Proteomes" id="UP000663873"/>
    </source>
</evidence>
<evidence type="ECO:0000256" key="3">
    <source>
        <dbReference type="ARBA" id="ARBA00022729"/>
    </source>
</evidence>
<dbReference type="InterPro" id="IPR002035">
    <property type="entry name" value="VWF_A"/>
</dbReference>
<dbReference type="InterPro" id="IPR036465">
    <property type="entry name" value="vWFA_dom_sf"/>
</dbReference>
<comment type="subcellular location">
    <subcellularLocation>
        <location evidence="1">Secreted</location>
    </subcellularLocation>
</comment>
<dbReference type="InterPro" id="IPR056861">
    <property type="entry name" value="HMCN1-like_VWA"/>
</dbReference>
<dbReference type="EMBL" id="CAJNXB010005472">
    <property type="protein sequence ID" value="CAF3426401.1"/>
    <property type="molecule type" value="Genomic_DNA"/>
</dbReference>
<evidence type="ECO:0000313" key="6">
    <source>
        <dbReference type="EMBL" id="CAF3426401.1"/>
    </source>
</evidence>
<dbReference type="Gene3D" id="3.40.50.410">
    <property type="entry name" value="von Willebrand factor, type A domain"/>
    <property type="match status" value="1"/>
</dbReference>
<proteinExistence type="predicted"/>
<dbReference type="Proteomes" id="UP000663838">
    <property type="component" value="Unassembled WGS sequence"/>
</dbReference>
<dbReference type="EMBL" id="CAJOBS010001373">
    <property type="protein sequence ID" value="CAF4723537.1"/>
    <property type="molecule type" value="Genomic_DNA"/>
</dbReference>
<dbReference type="GO" id="GO:0005737">
    <property type="term" value="C:cytoplasm"/>
    <property type="evidence" value="ECO:0007669"/>
    <property type="project" value="TreeGrafter"/>
</dbReference>
<dbReference type="EMBL" id="CAJOBQ010000560">
    <property type="protein sequence ID" value="CAF4380295.1"/>
    <property type="molecule type" value="Genomic_DNA"/>
</dbReference>
<feature type="domain" description="VWFA" evidence="4">
    <location>
        <begin position="24"/>
        <end position="221"/>
    </location>
</feature>
<dbReference type="Proteomes" id="UP000663833">
    <property type="component" value="Unassembled WGS sequence"/>
</dbReference>
<dbReference type="Proteomes" id="UP000663851">
    <property type="component" value="Unassembled WGS sequence"/>
</dbReference>
<evidence type="ECO:0000313" key="11">
    <source>
        <dbReference type="EMBL" id="CAF4380295.1"/>
    </source>
</evidence>
<accession>A0A818J252</accession>
<evidence type="ECO:0000313" key="13">
    <source>
        <dbReference type="EMBL" id="CAF4723537.1"/>
    </source>
</evidence>
<evidence type="ECO:0000313" key="8">
    <source>
        <dbReference type="EMBL" id="CAF3567080.1"/>
    </source>
</evidence>
<reference evidence="7" key="1">
    <citation type="submission" date="2021-02" db="EMBL/GenBank/DDBJ databases">
        <authorList>
            <person name="Nowell W R."/>
        </authorList>
    </citation>
    <scope>NUCLEOTIDE SEQUENCE</scope>
</reference>
<evidence type="ECO:0000313" key="14">
    <source>
        <dbReference type="EMBL" id="CAF4895921.1"/>
    </source>
</evidence>
<dbReference type="GO" id="GO:0004674">
    <property type="term" value="F:protein serine/threonine kinase activity"/>
    <property type="evidence" value="ECO:0007669"/>
    <property type="project" value="TreeGrafter"/>
</dbReference>
<keyword evidence="2" id="KW-0964">Secreted</keyword>
<dbReference type="SMART" id="SM00327">
    <property type="entry name" value="VWA"/>
    <property type="match status" value="1"/>
</dbReference>
<dbReference type="OrthoDB" id="301415at2759"/>
<dbReference type="Proteomes" id="UP000663862">
    <property type="component" value="Unassembled WGS sequence"/>
</dbReference>
<dbReference type="CDD" id="cd00198">
    <property type="entry name" value="vWFA"/>
    <property type="match status" value="1"/>
</dbReference>
<comment type="caution">
    <text evidence="7">The sequence shown here is derived from an EMBL/GenBank/DDBJ whole genome shotgun (WGS) entry which is preliminary data.</text>
</comment>
<dbReference type="AlphaFoldDB" id="A0A818J252"/>
<evidence type="ECO:0000313" key="10">
    <source>
        <dbReference type="EMBL" id="CAF4371843.1"/>
    </source>
</evidence>
<evidence type="ECO:0000256" key="1">
    <source>
        <dbReference type="ARBA" id="ARBA00004613"/>
    </source>
</evidence>
<evidence type="ECO:0000313" key="15">
    <source>
        <dbReference type="Proteomes" id="UP000663833"/>
    </source>
</evidence>
<dbReference type="PANTHER" id="PTHR47763:SF1">
    <property type="entry name" value="DUF659 DOMAIN-CONTAINING PROTEIN"/>
    <property type="match status" value="1"/>
</dbReference>
<dbReference type="Proteomes" id="UP000663872">
    <property type="component" value="Unassembled WGS sequence"/>
</dbReference>
<dbReference type="EMBL" id="CAJOBR010009676">
    <property type="protein sequence ID" value="CAF4895921.1"/>
    <property type="molecule type" value="Genomic_DNA"/>
</dbReference>
<evidence type="ECO:0000313" key="9">
    <source>
        <dbReference type="EMBL" id="CAF3777924.1"/>
    </source>
</evidence>
<dbReference type="Proteomes" id="UP000663825">
    <property type="component" value="Unassembled WGS sequence"/>
</dbReference>
<evidence type="ECO:0000259" key="4">
    <source>
        <dbReference type="PROSITE" id="PS50234"/>
    </source>
</evidence>
<evidence type="ECO:0000313" key="12">
    <source>
        <dbReference type="EMBL" id="CAF4501583.1"/>
    </source>
</evidence>
<dbReference type="PANTHER" id="PTHR47763">
    <property type="entry name" value="ALPHA-PROTEIN KINASE VWKA"/>
    <property type="match status" value="1"/>
</dbReference>
<evidence type="ECO:0000256" key="2">
    <source>
        <dbReference type="ARBA" id="ARBA00022525"/>
    </source>
</evidence>
<dbReference type="InterPro" id="IPR052969">
    <property type="entry name" value="Thr-specific_kinase-like"/>
</dbReference>
<evidence type="ECO:0000313" key="7">
    <source>
        <dbReference type="EMBL" id="CAF3529055.1"/>
    </source>
</evidence>
<dbReference type="EMBL" id="CAJOBP010006823">
    <property type="protein sequence ID" value="CAF4501583.1"/>
    <property type="molecule type" value="Genomic_DNA"/>
</dbReference>
<dbReference type="EMBL" id="CAJNYU010004617">
    <property type="protein sequence ID" value="CAF3777924.1"/>
    <property type="molecule type" value="Genomic_DNA"/>
</dbReference>
<keyword evidence="3" id="KW-0732">Signal</keyword>
<dbReference type="EMBL" id="CAJNYV010003421">
    <property type="protein sequence ID" value="CAF3567080.1"/>
    <property type="molecule type" value="Genomic_DNA"/>
</dbReference>
<keyword evidence="16" id="KW-1185">Reference proteome</keyword>
<evidence type="ECO:0000313" key="5">
    <source>
        <dbReference type="EMBL" id="CAF3402554.1"/>
    </source>
</evidence>
<dbReference type="EMBL" id="CAJOBO010001380">
    <property type="protein sequence ID" value="CAF4371843.1"/>
    <property type="molecule type" value="Genomic_DNA"/>
</dbReference>
<organism evidence="7 15">
    <name type="scientific">Rotaria socialis</name>
    <dbReference type="NCBI Taxonomy" id="392032"/>
    <lineage>
        <taxon>Eukaryota</taxon>
        <taxon>Metazoa</taxon>
        <taxon>Spiralia</taxon>
        <taxon>Gnathifera</taxon>
        <taxon>Rotifera</taxon>
        <taxon>Eurotatoria</taxon>
        <taxon>Bdelloidea</taxon>
        <taxon>Philodinida</taxon>
        <taxon>Philodinidae</taxon>
        <taxon>Rotaria</taxon>
    </lineage>
</organism>
<dbReference type="EMBL" id="CAJNYD010003610">
    <property type="protein sequence ID" value="CAF3529055.1"/>
    <property type="molecule type" value="Genomic_DNA"/>
</dbReference>
<protein>
    <recommendedName>
        <fullName evidence="4">VWFA domain-containing protein</fullName>
    </recommendedName>
</protein>
<dbReference type="SUPFAM" id="SSF53300">
    <property type="entry name" value="vWA-like"/>
    <property type="match status" value="1"/>
</dbReference>
<dbReference type="Proteomes" id="UP000663865">
    <property type="component" value="Unassembled WGS sequence"/>
</dbReference>
<dbReference type="Proteomes" id="UP000663869">
    <property type="component" value="Unassembled WGS sequence"/>
</dbReference>
<dbReference type="Pfam" id="PF25106">
    <property type="entry name" value="VWA_4"/>
    <property type="match status" value="1"/>
</dbReference>
<dbReference type="PROSITE" id="PS50234">
    <property type="entry name" value="VWFA"/>
    <property type="match status" value="1"/>
</dbReference>
<name>A0A818J252_9BILA</name>
<gene>
    <name evidence="9" type="ORF">FME351_LOCUS32342</name>
    <name evidence="5" type="ORF">GRG538_LOCUS10143</name>
    <name evidence="10" type="ORF">HFQ381_LOCUS18111</name>
    <name evidence="8" type="ORF">KIK155_LOCUS19240</name>
    <name evidence="7" type="ORF">LUA448_LOCUS26868</name>
    <name evidence="14" type="ORF">QYT958_LOCUS30451</name>
    <name evidence="6" type="ORF">TIS948_LOCUS29941</name>
    <name evidence="13" type="ORF">TOA249_LOCUS18431</name>
    <name evidence="11" type="ORF">TSG867_LOCUS11538</name>
    <name evidence="12" type="ORF">UJA718_LOCUS26362</name>
</gene>
<dbReference type="EMBL" id="CAJNYT010001287">
    <property type="protein sequence ID" value="CAF3402554.1"/>
    <property type="molecule type" value="Genomic_DNA"/>
</dbReference>
<dbReference type="Proteomes" id="UP000663848">
    <property type="component" value="Unassembled WGS sequence"/>
</dbReference>
<dbReference type="Proteomes" id="UP000663873">
    <property type="component" value="Unassembled WGS sequence"/>
</dbReference>
<sequence>MAAALKMDKVDRPQLAQHDSSILDLVFVMDCTGSMGSYIASATSNIRDIVQEIVISEKSDIRLALVEYRDHPPQDATFVTRVHDFTARVNEMKGWLTQCEAQGGGDGPEAVADGLHDVLKLSWRDTSTKICVLISDAPPHGLDPNGDGFPNGCPLGLDPIKIVREMAEKHITLYVVGVEPPIVPYRDFFMSLAYITGGQYVPMATSKLLAKVIIGGVREEISLDRLMQEAQEDIDNEMAKAEAEGASEKEKAKRINRVFASKNMRSKQMQNVYGTASTVATESLSKCMNMSEMKFKFSSERAPTSAAAAAAPAPMPSTYDHYELVEDELVTEDQAARVYQKWSNRKK</sequence>